<gene>
    <name evidence="1" type="ORF">EH32_04265</name>
</gene>
<dbReference type="EMBL" id="JMIX01000015">
    <property type="protein sequence ID" value="KEO89349.1"/>
    <property type="molecule type" value="Genomic_DNA"/>
</dbReference>
<dbReference type="KEGG" id="elq:Ga0102493_11485"/>
<sequence length="142" mass="15401">MSSGYRPSLWPRAALGLFLLLFTGGIVTGIILAEPLDRYPSPRLALADLDGTYVSGDCPSITITNGLMRGGGFAVRGELDYVKGENLLVTEGALRFRETPSGCALERVSGGWFNTVSRIDGAPAVRIRSSDFAEDRWFIESR</sequence>
<reference evidence="1 2" key="1">
    <citation type="submission" date="2014-04" db="EMBL/GenBank/DDBJ databases">
        <title>A comprehensive comparison of genomes of Erythrobacter spp. Strains.</title>
        <authorList>
            <person name="Zheng Q."/>
        </authorList>
    </citation>
    <scope>NUCLEOTIDE SEQUENCE [LARGE SCALE GENOMIC DNA]</scope>
    <source>
        <strain evidence="1 2">DSM 8509</strain>
    </source>
</reference>
<dbReference type="PATRIC" id="fig|39960.10.peg.2735"/>
<dbReference type="Proteomes" id="UP000027866">
    <property type="component" value="Unassembled WGS sequence"/>
</dbReference>
<organism evidence="1 2">
    <name type="scientific">Erythrobacter litoralis</name>
    <dbReference type="NCBI Taxonomy" id="39960"/>
    <lineage>
        <taxon>Bacteria</taxon>
        <taxon>Pseudomonadati</taxon>
        <taxon>Pseudomonadota</taxon>
        <taxon>Alphaproteobacteria</taxon>
        <taxon>Sphingomonadales</taxon>
        <taxon>Erythrobacteraceae</taxon>
        <taxon>Erythrobacter/Porphyrobacter group</taxon>
        <taxon>Erythrobacter</taxon>
    </lineage>
</organism>
<name>A0A074M7F3_9SPHN</name>
<comment type="caution">
    <text evidence="1">The sequence shown here is derived from an EMBL/GenBank/DDBJ whole genome shotgun (WGS) entry which is preliminary data.</text>
</comment>
<dbReference type="AlphaFoldDB" id="A0A074M7F3"/>
<protein>
    <submittedName>
        <fullName evidence="1">Uncharacterized protein</fullName>
    </submittedName>
</protein>
<proteinExistence type="predicted"/>
<evidence type="ECO:0000313" key="1">
    <source>
        <dbReference type="EMBL" id="KEO89349.1"/>
    </source>
</evidence>
<evidence type="ECO:0000313" key="2">
    <source>
        <dbReference type="Proteomes" id="UP000027866"/>
    </source>
</evidence>
<keyword evidence="2" id="KW-1185">Reference proteome</keyword>
<accession>A0A074M7F3</accession>